<dbReference type="InterPro" id="IPR003610">
    <property type="entry name" value="CBM5/12"/>
</dbReference>
<dbReference type="AlphaFoldDB" id="A0A849CFV4"/>
<keyword evidence="2" id="KW-0378">Hydrolase</keyword>
<dbReference type="InterPro" id="IPR051024">
    <property type="entry name" value="GlcNAc_Chitin_IntDeg"/>
</dbReference>
<protein>
    <submittedName>
        <fullName evidence="5">Cellulose-binding protein</fullName>
    </submittedName>
</protein>
<dbReference type="SUPFAM" id="SSF81296">
    <property type="entry name" value="E set domains"/>
    <property type="match status" value="1"/>
</dbReference>
<evidence type="ECO:0000259" key="4">
    <source>
        <dbReference type="SMART" id="SM00495"/>
    </source>
</evidence>
<feature type="domain" description="Chitin-binding type-3" evidence="4">
    <location>
        <begin position="215"/>
        <end position="262"/>
    </location>
</feature>
<proteinExistence type="predicted"/>
<comment type="caution">
    <text evidence="5">The sequence shown here is derived from an EMBL/GenBank/DDBJ whole genome shotgun (WGS) entry which is preliminary data.</text>
</comment>
<dbReference type="PANTHER" id="PTHR34823:SF1">
    <property type="entry name" value="CHITIN-BINDING TYPE-4 DOMAIN-CONTAINING PROTEIN"/>
    <property type="match status" value="1"/>
</dbReference>
<feature type="compositionally biased region" description="Low complexity" evidence="3">
    <location>
        <begin position="172"/>
        <end position="212"/>
    </location>
</feature>
<dbReference type="GO" id="GO:0030246">
    <property type="term" value="F:carbohydrate binding"/>
    <property type="evidence" value="ECO:0007669"/>
    <property type="project" value="InterPro"/>
</dbReference>
<keyword evidence="1" id="KW-0732">Signal</keyword>
<dbReference type="GO" id="GO:0004553">
    <property type="term" value="F:hydrolase activity, hydrolyzing O-glycosyl compounds"/>
    <property type="evidence" value="ECO:0007669"/>
    <property type="project" value="InterPro"/>
</dbReference>
<evidence type="ECO:0000256" key="1">
    <source>
        <dbReference type="ARBA" id="ARBA00022729"/>
    </source>
</evidence>
<reference evidence="5 6" key="1">
    <citation type="submission" date="2020-05" db="EMBL/GenBank/DDBJ databases">
        <title>MicrobeNet Type strains.</title>
        <authorList>
            <person name="Nicholson A.C."/>
        </authorList>
    </citation>
    <scope>NUCLEOTIDE SEQUENCE [LARGE SCALE GENOMIC DNA]</scope>
    <source>
        <strain evidence="5 6">JCM 3224</strain>
    </source>
</reference>
<evidence type="ECO:0000256" key="3">
    <source>
        <dbReference type="SAM" id="MobiDB-lite"/>
    </source>
</evidence>
<dbReference type="SMART" id="SM00495">
    <property type="entry name" value="ChtBD3"/>
    <property type="match status" value="1"/>
</dbReference>
<accession>A0A849CFV4</accession>
<dbReference type="Pfam" id="PF03067">
    <property type="entry name" value="LPMO_10"/>
    <property type="match status" value="1"/>
</dbReference>
<evidence type="ECO:0000313" key="5">
    <source>
        <dbReference type="EMBL" id="NNH75457.1"/>
    </source>
</evidence>
<dbReference type="EMBL" id="JABELX010000022">
    <property type="protein sequence ID" value="NNH75457.1"/>
    <property type="molecule type" value="Genomic_DNA"/>
</dbReference>
<evidence type="ECO:0000256" key="2">
    <source>
        <dbReference type="ARBA" id="ARBA00022801"/>
    </source>
</evidence>
<dbReference type="Pfam" id="PF02839">
    <property type="entry name" value="CBM_5_12"/>
    <property type="match status" value="1"/>
</dbReference>
<dbReference type="SUPFAM" id="SSF51055">
    <property type="entry name" value="Carbohydrate binding domain"/>
    <property type="match status" value="1"/>
</dbReference>
<dbReference type="InterPro" id="IPR004302">
    <property type="entry name" value="Cellulose/chitin-bd_N"/>
</dbReference>
<dbReference type="InterPro" id="IPR014756">
    <property type="entry name" value="Ig_E-set"/>
</dbReference>
<dbReference type="CDD" id="cd21177">
    <property type="entry name" value="LPMO_AA10"/>
    <property type="match status" value="1"/>
</dbReference>
<dbReference type="PANTHER" id="PTHR34823">
    <property type="entry name" value="GLCNAC-BINDING PROTEIN A"/>
    <property type="match status" value="1"/>
</dbReference>
<dbReference type="CDD" id="cd12214">
    <property type="entry name" value="ChiA1_BD"/>
    <property type="match status" value="1"/>
</dbReference>
<dbReference type="Gene3D" id="2.70.50.50">
    <property type="entry name" value="chitin-binding protein cbp21"/>
    <property type="match status" value="1"/>
</dbReference>
<name>A0A849CFV4_9NOCA</name>
<feature type="region of interest" description="Disordered" evidence="3">
    <location>
        <begin position="169"/>
        <end position="219"/>
    </location>
</feature>
<keyword evidence="6" id="KW-1185">Reference proteome</keyword>
<dbReference type="Proteomes" id="UP000586827">
    <property type="component" value="Unassembled WGS sequence"/>
</dbReference>
<organism evidence="5 6">
    <name type="scientific">Nocardia uniformis</name>
    <dbReference type="NCBI Taxonomy" id="53432"/>
    <lineage>
        <taxon>Bacteria</taxon>
        <taxon>Bacillati</taxon>
        <taxon>Actinomycetota</taxon>
        <taxon>Actinomycetes</taxon>
        <taxon>Mycobacteriales</taxon>
        <taxon>Nocardiaceae</taxon>
        <taxon>Nocardia</taxon>
    </lineage>
</organism>
<dbReference type="GO" id="GO:0005576">
    <property type="term" value="C:extracellular region"/>
    <property type="evidence" value="ECO:0007669"/>
    <property type="project" value="InterPro"/>
</dbReference>
<sequence length="262" mass="27753">MLSTVGIALGISPIFVATMPAGVANAHGYVSSPASRQAQCAQAVVACGEIKYEPQSVEGAKGLRSCSGGVGRFSELDDDGKGWKVHPVGRTVSFSWQLTAQHRTANWEYYIGNTRVGVVEGNNAIPPQSFSHSVDLGGFTGRQKLLAIWNIGDTAAAFYSCVDLDISGGGAPTTTKPSTTTKPPTTTRPSTTNPPATTTRPPATTPPTTTEPPGDRNWRQGATYAIGDVVSHNGVRYRCLQGHTVHDPNWAPPNTPALWQRL</sequence>
<gene>
    <name evidence="5" type="ORF">HLB23_37375</name>
</gene>
<dbReference type="InterPro" id="IPR036573">
    <property type="entry name" value="CBM_sf_5/12"/>
</dbReference>
<dbReference type="GO" id="GO:0005975">
    <property type="term" value="P:carbohydrate metabolic process"/>
    <property type="evidence" value="ECO:0007669"/>
    <property type="project" value="InterPro"/>
</dbReference>
<evidence type="ECO:0000313" key="6">
    <source>
        <dbReference type="Proteomes" id="UP000586827"/>
    </source>
</evidence>
<dbReference type="Gene3D" id="2.10.10.20">
    <property type="entry name" value="Carbohydrate-binding module superfamily 5/12"/>
    <property type="match status" value="1"/>
</dbReference>